<feature type="domain" description="EamA" evidence="7">
    <location>
        <begin position="9"/>
        <end position="142"/>
    </location>
</feature>
<dbReference type="Proteomes" id="UP000007844">
    <property type="component" value="Chromosome"/>
</dbReference>
<dbReference type="eggNOG" id="COG0697">
    <property type="taxonomic scope" value="Bacteria"/>
</dbReference>
<feature type="transmembrane region" description="Helical" evidence="6">
    <location>
        <begin position="7"/>
        <end position="27"/>
    </location>
</feature>
<keyword evidence="4 6" id="KW-1133">Transmembrane helix</keyword>
<feature type="transmembrane region" description="Helical" evidence="6">
    <location>
        <begin position="160"/>
        <end position="182"/>
    </location>
</feature>
<feature type="transmembrane region" description="Helical" evidence="6">
    <location>
        <begin position="98"/>
        <end position="118"/>
    </location>
</feature>
<evidence type="ECO:0000256" key="5">
    <source>
        <dbReference type="ARBA" id="ARBA00023136"/>
    </source>
</evidence>
<evidence type="ECO:0000313" key="8">
    <source>
        <dbReference type="EMBL" id="EGJ50694.1"/>
    </source>
</evidence>
<name>F3YXZ2_DESAF</name>
<keyword evidence="3 6" id="KW-0812">Transmembrane</keyword>
<dbReference type="Pfam" id="PF00892">
    <property type="entry name" value="EamA"/>
    <property type="match status" value="1"/>
</dbReference>
<gene>
    <name evidence="8" type="ORF">Desaf_2370</name>
</gene>
<dbReference type="STRING" id="690850.Desaf_2370"/>
<feature type="transmembrane region" description="Helical" evidence="6">
    <location>
        <begin position="39"/>
        <end position="58"/>
    </location>
</feature>
<dbReference type="InterPro" id="IPR051258">
    <property type="entry name" value="Diverse_Substrate_Transporter"/>
</dbReference>
<reference evidence="8 9" key="1">
    <citation type="journal article" date="2011" name="J. Bacteriol.">
        <title>Genome sequence of the mercury-methylating and pleomorphic Desulfovibrio africanus Strain Walvis Bay.</title>
        <authorList>
            <person name="Brown S.D."/>
            <person name="Wall J.D."/>
            <person name="Kucken A.M."/>
            <person name="Gilmour C.C."/>
            <person name="Podar M."/>
            <person name="Brandt C.C."/>
            <person name="Teshima H."/>
            <person name="Detter J.C."/>
            <person name="Han C.S."/>
            <person name="Land M.L."/>
            <person name="Lucas S."/>
            <person name="Han J."/>
            <person name="Pennacchio L."/>
            <person name="Nolan M."/>
            <person name="Pitluck S."/>
            <person name="Woyke T."/>
            <person name="Goodwin L."/>
            <person name="Palumbo A.V."/>
            <person name="Elias D.A."/>
        </authorList>
    </citation>
    <scope>NUCLEOTIDE SEQUENCE [LARGE SCALE GENOMIC DNA]</scope>
    <source>
        <strain evidence="8 9">Walvis Bay</strain>
    </source>
</reference>
<sequence length="322" mass="34327">MVHQGSHLPGISLAAAAAAIWGVSFVIPSLLMEWSPLEITLSRYFVYGLVSSVVFLRYRKQFAPLTRREWLRAASLAFTGFFMAYLLLTASIQEIGPAVPTLLMGATPVCVALFGNLIRREFPFTRLMPPLSVIFIGLLVVNLDRYGLSVESGTVAAGRVGGMALGLLEALASLAVLTWYFVDNLVFLRSHPHISPVQWSCALGLLLGLMSLTCLPLALLAGSGIEIAGRALLPFVMASLVLGIGSSWLGGILWNRACGLLPGSLAGQMIVFWPISGLVLTYLVESRLPTPAEALGAAMALGGVFLGVRATSRPVAVRHEPA</sequence>
<accession>F3YXZ2</accession>
<evidence type="ECO:0000256" key="3">
    <source>
        <dbReference type="ARBA" id="ARBA00022692"/>
    </source>
</evidence>
<dbReference type="SUPFAM" id="SSF103481">
    <property type="entry name" value="Multidrug resistance efflux transporter EmrE"/>
    <property type="match status" value="1"/>
</dbReference>
<keyword evidence="2" id="KW-1003">Cell membrane</keyword>
<dbReference type="HOGENOM" id="CLU_058004_1_0_7"/>
<evidence type="ECO:0000313" key="9">
    <source>
        <dbReference type="Proteomes" id="UP000007844"/>
    </source>
</evidence>
<feature type="transmembrane region" description="Helical" evidence="6">
    <location>
        <begin position="265"/>
        <end position="284"/>
    </location>
</feature>
<keyword evidence="5 6" id="KW-0472">Membrane</keyword>
<evidence type="ECO:0000256" key="1">
    <source>
        <dbReference type="ARBA" id="ARBA00004651"/>
    </source>
</evidence>
<dbReference type="KEGG" id="daf:Desaf_2370"/>
<comment type="subcellular location">
    <subcellularLocation>
        <location evidence="1">Cell membrane</location>
        <topology evidence="1">Multi-pass membrane protein</topology>
    </subcellularLocation>
</comment>
<evidence type="ECO:0000256" key="2">
    <source>
        <dbReference type="ARBA" id="ARBA00022475"/>
    </source>
</evidence>
<feature type="transmembrane region" description="Helical" evidence="6">
    <location>
        <begin position="203"/>
        <end position="225"/>
    </location>
</feature>
<evidence type="ECO:0000259" key="7">
    <source>
        <dbReference type="Pfam" id="PF00892"/>
    </source>
</evidence>
<dbReference type="InterPro" id="IPR000620">
    <property type="entry name" value="EamA_dom"/>
</dbReference>
<keyword evidence="9" id="KW-1185">Reference proteome</keyword>
<dbReference type="InterPro" id="IPR037185">
    <property type="entry name" value="EmrE-like"/>
</dbReference>
<feature type="transmembrane region" description="Helical" evidence="6">
    <location>
        <begin position="231"/>
        <end position="253"/>
    </location>
</feature>
<protein>
    <recommendedName>
        <fullName evidence="7">EamA domain-containing protein</fullName>
    </recommendedName>
</protein>
<feature type="transmembrane region" description="Helical" evidence="6">
    <location>
        <begin position="130"/>
        <end position="148"/>
    </location>
</feature>
<dbReference type="AlphaFoldDB" id="F3YXZ2"/>
<feature type="transmembrane region" description="Helical" evidence="6">
    <location>
        <begin position="70"/>
        <end position="92"/>
    </location>
</feature>
<dbReference type="GO" id="GO:0005886">
    <property type="term" value="C:plasma membrane"/>
    <property type="evidence" value="ECO:0007669"/>
    <property type="project" value="UniProtKB-SubCell"/>
</dbReference>
<feature type="transmembrane region" description="Helical" evidence="6">
    <location>
        <begin position="290"/>
        <end position="308"/>
    </location>
</feature>
<dbReference type="EMBL" id="CP003221">
    <property type="protein sequence ID" value="EGJ50694.1"/>
    <property type="molecule type" value="Genomic_DNA"/>
</dbReference>
<organism evidence="8 9">
    <name type="scientific">Desulfocurvibacter africanus subsp. africanus str. Walvis Bay</name>
    <dbReference type="NCBI Taxonomy" id="690850"/>
    <lineage>
        <taxon>Bacteria</taxon>
        <taxon>Pseudomonadati</taxon>
        <taxon>Thermodesulfobacteriota</taxon>
        <taxon>Desulfovibrionia</taxon>
        <taxon>Desulfovibrionales</taxon>
        <taxon>Desulfovibrionaceae</taxon>
        <taxon>Desulfocurvibacter</taxon>
    </lineage>
</organism>
<dbReference type="PANTHER" id="PTHR42920">
    <property type="entry name" value="OS03G0707200 PROTEIN-RELATED"/>
    <property type="match status" value="1"/>
</dbReference>
<dbReference type="PANTHER" id="PTHR42920:SF11">
    <property type="entry name" value="INNER MEMBRANE PROTEIN YTFF"/>
    <property type="match status" value="1"/>
</dbReference>
<proteinExistence type="predicted"/>
<evidence type="ECO:0000256" key="6">
    <source>
        <dbReference type="SAM" id="Phobius"/>
    </source>
</evidence>
<evidence type="ECO:0000256" key="4">
    <source>
        <dbReference type="ARBA" id="ARBA00022989"/>
    </source>
</evidence>